<feature type="region of interest" description="Disordered" evidence="1">
    <location>
        <begin position="14"/>
        <end position="36"/>
    </location>
</feature>
<evidence type="ECO:0008006" key="4">
    <source>
        <dbReference type="Google" id="ProtNLM"/>
    </source>
</evidence>
<dbReference type="EMBL" id="CP060828">
    <property type="protein sequence ID" value="QNP69688.1"/>
    <property type="molecule type" value="Genomic_DNA"/>
</dbReference>
<proteinExistence type="predicted"/>
<evidence type="ECO:0000256" key="1">
    <source>
        <dbReference type="SAM" id="MobiDB-lite"/>
    </source>
</evidence>
<sequence length="141" mass="14580">MAWDEWEQLKGAAAERAGTRLNSLPSDAAGSGKLVSNRPVWTKAGQDVGALREDVTKALGQLSGGQQGLGADAGCETAGAQKQVYDSWARYVKDVGGRCEKLGALLGKAGSDLQKTDDSVLIDVQNLKVAYADTSAVGGKG</sequence>
<dbReference type="AlphaFoldDB" id="A0A7H0IA72"/>
<accession>A0A7H0IA72</accession>
<evidence type="ECO:0000313" key="2">
    <source>
        <dbReference type="EMBL" id="QNP69688.1"/>
    </source>
</evidence>
<reference evidence="2 3" key="1">
    <citation type="submission" date="2020-08" db="EMBL/GenBank/DDBJ databases">
        <title>A novel species.</title>
        <authorList>
            <person name="Gao J."/>
        </authorList>
    </citation>
    <scope>NUCLEOTIDE SEQUENCE [LARGE SCALE GENOMIC DNA]</scope>
    <source>
        <strain evidence="2 3">CRXT-G-22</strain>
    </source>
</reference>
<gene>
    <name evidence="2" type="ORF">IAG44_09695</name>
</gene>
<keyword evidence="3" id="KW-1185">Reference proteome</keyword>
<dbReference type="Proteomes" id="UP000516052">
    <property type="component" value="Chromosome"/>
</dbReference>
<protein>
    <recommendedName>
        <fullName evidence="4">AG1 protein</fullName>
    </recommendedName>
</protein>
<evidence type="ECO:0000313" key="3">
    <source>
        <dbReference type="Proteomes" id="UP000516052"/>
    </source>
</evidence>
<name>A0A7H0IA72_9ACTN</name>
<organism evidence="2 3">
    <name type="scientific">Streptomyces roseirectus</name>
    <dbReference type="NCBI Taxonomy" id="2768066"/>
    <lineage>
        <taxon>Bacteria</taxon>
        <taxon>Bacillati</taxon>
        <taxon>Actinomycetota</taxon>
        <taxon>Actinomycetes</taxon>
        <taxon>Kitasatosporales</taxon>
        <taxon>Streptomycetaceae</taxon>
        <taxon>Streptomyces</taxon>
    </lineage>
</organism>
<dbReference type="RefSeq" id="WP_187746727.1">
    <property type="nucleotide sequence ID" value="NZ_CP060828.1"/>
</dbReference>
<dbReference type="KEGG" id="sroi:IAG44_09695"/>